<dbReference type="STRING" id="78245.Xaut_4513"/>
<dbReference type="KEGG" id="xau:Xaut_4513"/>
<organism evidence="2 3">
    <name type="scientific">Xanthobacter autotrophicus (strain ATCC BAA-1158 / Py2)</name>
    <dbReference type="NCBI Taxonomy" id="78245"/>
    <lineage>
        <taxon>Bacteria</taxon>
        <taxon>Pseudomonadati</taxon>
        <taxon>Pseudomonadota</taxon>
        <taxon>Alphaproteobacteria</taxon>
        <taxon>Hyphomicrobiales</taxon>
        <taxon>Xanthobacteraceae</taxon>
        <taxon>Xanthobacter</taxon>
    </lineage>
</organism>
<dbReference type="Proteomes" id="UP000002417">
    <property type="component" value="Chromosome"/>
</dbReference>
<proteinExistence type="predicted"/>
<name>A7INY8_XANP2</name>
<feature type="region of interest" description="Disordered" evidence="1">
    <location>
        <begin position="94"/>
        <end position="113"/>
    </location>
</feature>
<dbReference type="AlphaFoldDB" id="A7INY8"/>
<evidence type="ECO:0000313" key="3">
    <source>
        <dbReference type="Proteomes" id="UP000002417"/>
    </source>
</evidence>
<dbReference type="HOGENOM" id="CLU_2132545_0_0_5"/>
<reference evidence="2 3" key="1">
    <citation type="submission" date="2007-07" db="EMBL/GenBank/DDBJ databases">
        <title>Complete sequence of chromosome of Xanthobacter autotrophicus Py2.</title>
        <authorList>
            <consortium name="US DOE Joint Genome Institute"/>
            <person name="Copeland A."/>
            <person name="Lucas S."/>
            <person name="Lapidus A."/>
            <person name="Barry K."/>
            <person name="Glavina del Rio T."/>
            <person name="Hammon N."/>
            <person name="Israni S."/>
            <person name="Dalin E."/>
            <person name="Tice H."/>
            <person name="Pitluck S."/>
            <person name="Sims D."/>
            <person name="Brettin T."/>
            <person name="Bruce D."/>
            <person name="Detter J.C."/>
            <person name="Han C."/>
            <person name="Tapia R."/>
            <person name="Brainard J."/>
            <person name="Schmutz J."/>
            <person name="Larimer F."/>
            <person name="Land M."/>
            <person name="Hauser L."/>
            <person name="Kyrpides N."/>
            <person name="Kim E."/>
            <person name="Ensigns S.A."/>
            <person name="Richardson P."/>
        </authorList>
    </citation>
    <scope>NUCLEOTIDE SEQUENCE [LARGE SCALE GENOMIC DNA]</scope>
    <source>
        <strain evidence="3">ATCC BAA-1158 / Py2</strain>
    </source>
</reference>
<accession>A7INY8</accession>
<protein>
    <submittedName>
        <fullName evidence="2">Uncharacterized protein</fullName>
    </submittedName>
</protein>
<keyword evidence="3" id="KW-1185">Reference proteome</keyword>
<dbReference type="EMBL" id="CP000781">
    <property type="protein sequence ID" value="ABS69734.1"/>
    <property type="molecule type" value="Genomic_DNA"/>
</dbReference>
<gene>
    <name evidence="2" type="ordered locus">Xaut_4513</name>
</gene>
<evidence type="ECO:0000313" key="2">
    <source>
        <dbReference type="EMBL" id="ABS69734.1"/>
    </source>
</evidence>
<evidence type="ECO:0000256" key="1">
    <source>
        <dbReference type="SAM" id="MobiDB-lite"/>
    </source>
</evidence>
<sequence length="113" mass="11838">MTLDGLAPALCPVAIHQVEEALADHLPLILTLWGHVRAALLMRDNLPLEPGQQSALAPAELTVACARRHADPPPALAADDLGAFGVPLLRRGASAERHTARDAVEGGDHSPPL</sequence>